<keyword evidence="5" id="KW-0106">Calcium</keyword>
<dbReference type="InterPro" id="IPR018391">
    <property type="entry name" value="PQQ_b-propeller_rpt"/>
</dbReference>
<name>A0AAW9Q8U3_9BURK</name>
<gene>
    <name evidence="10" type="ORF">V4F39_16140</name>
</gene>
<dbReference type="EMBL" id="JAZIBG010000031">
    <property type="protein sequence ID" value="MEF7615451.1"/>
    <property type="molecule type" value="Genomic_DNA"/>
</dbReference>
<keyword evidence="8" id="KW-0732">Signal</keyword>
<evidence type="ECO:0000256" key="3">
    <source>
        <dbReference type="ARBA" id="ARBA00022558"/>
    </source>
</evidence>
<dbReference type="GO" id="GO:0046872">
    <property type="term" value="F:metal ion binding"/>
    <property type="evidence" value="ECO:0007669"/>
    <property type="project" value="UniProtKB-KW"/>
</dbReference>
<proteinExistence type="inferred from homology"/>
<keyword evidence="4" id="KW-0479">Metal-binding</keyword>
<feature type="compositionally biased region" description="Polar residues" evidence="7">
    <location>
        <begin position="1051"/>
        <end position="1060"/>
    </location>
</feature>
<dbReference type="InterPro" id="IPR036465">
    <property type="entry name" value="vWFA_dom_sf"/>
</dbReference>
<evidence type="ECO:0000313" key="10">
    <source>
        <dbReference type="EMBL" id="MEF7615451.1"/>
    </source>
</evidence>
<keyword evidence="6" id="KW-0281">Fimbrium</keyword>
<dbReference type="Gene3D" id="3.40.50.410">
    <property type="entry name" value="von Willebrand factor, type A domain"/>
    <property type="match status" value="1"/>
</dbReference>
<dbReference type="SUPFAM" id="SSF53300">
    <property type="entry name" value="vWA-like"/>
    <property type="match status" value="1"/>
</dbReference>
<comment type="similarity">
    <text evidence="2">Belongs to the PilY1 family.</text>
</comment>
<dbReference type="SMART" id="SM00564">
    <property type="entry name" value="PQQ"/>
    <property type="match status" value="3"/>
</dbReference>
<evidence type="ECO:0000256" key="5">
    <source>
        <dbReference type="ARBA" id="ARBA00022837"/>
    </source>
</evidence>
<dbReference type="InterPro" id="IPR015943">
    <property type="entry name" value="WD40/YVTN_repeat-like_dom_sf"/>
</dbReference>
<evidence type="ECO:0000256" key="7">
    <source>
        <dbReference type="SAM" id="MobiDB-lite"/>
    </source>
</evidence>
<feature type="region of interest" description="Disordered" evidence="7">
    <location>
        <begin position="1025"/>
        <end position="1083"/>
    </location>
</feature>
<dbReference type="GO" id="GO:0009289">
    <property type="term" value="C:pilus"/>
    <property type="evidence" value="ECO:0007669"/>
    <property type="project" value="UniProtKB-SubCell"/>
</dbReference>
<dbReference type="RefSeq" id="WP_332290712.1">
    <property type="nucleotide sequence ID" value="NZ_JAZIBG010000031.1"/>
</dbReference>
<feature type="domain" description="PilY1 beta-propeller" evidence="9">
    <location>
        <begin position="652"/>
        <end position="918"/>
    </location>
</feature>
<dbReference type="InterPro" id="IPR011047">
    <property type="entry name" value="Quinoprotein_ADH-like_sf"/>
</dbReference>
<feature type="signal peptide" evidence="8">
    <location>
        <begin position="1"/>
        <end position="25"/>
    </location>
</feature>
<evidence type="ECO:0000256" key="6">
    <source>
        <dbReference type="ARBA" id="ARBA00023263"/>
    </source>
</evidence>
<comment type="caution">
    <text evidence="10">The sequence shown here is derived from an EMBL/GenBank/DDBJ whole genome shotgun (WGS) entry which is preliminary data.</text>
</comment>
<evidence type="ECO:0000256" key="8">
    <source>
        <dbReference type="SAM" id="SignalP"/>
    </source>
</evidence>
<feature type="compositionally biased region" description="Polar residues" evidence="7">
    <location>
        <begin position="431"/>
        <end position="442"/>
    </location>
</feature>
<dbReference type="Gene3D" id="2.130.10.10">
    <property type="entry name" value="YVTN repeat-like/Quinoprotein amine dehydrogenase"/>
    <property type="match status" value="1"/>
</dbReference>
<dbReference type="Pfam" id="PF05567">
    <property type="entry name" value="T4P_PilY1"/>
    <property type="match status" value="1"/>
</dbReference>
<protein>
    <submittedName>
        <fullName evidence="10">PilC/PilY family type IV pilus protein</fullName>
    </submittedName>
</protein>
<evidence type="ECO:0000256" key="1">
    <source>
        <dbReference type="ARBA" id="ARBA00004561"/>
    </source>
</evidence>
<feature type="chain" id="PRO_5043936904" evidence="8">
    <location>
        <begin position="26"/>
        <end position="1083"/>
    </location>
</feature>
<evidence type="ECO:0000259" key="9">
    <source>
        <dbReference type="Pfam" id="PF05567"/>
    </source>
</evidence>
<organism evidence="10 11">
    <name type="scientific">Aquincola agrisoli</name>
    <dbReference type="NCBI Taxonomy" id="3119538"/>
    <lineage>
        <taxon>Bacteria</taxon>
        <taxon>Pseudomonadati</taxon>
        <taxon>Pseudomonadota</taxon>
        <taxon>Betaproteobacteria</taxon>
        <taxon>Burkholderiales</taxon>
        <taxon>Sphaerotilaceae</taxon>
        <taxon>Aquincola</taxon>
    </lineage>
</organism>
<comment type="subcellular location">
    <subcellularLocation>
        <location evidence="1">Fimbrium</location>
    </subcellularLocation>
</comment>
<reference evidence="10 11" key="1">
    <citation type="submission" date="2024-02" db="EMBL/GenBank/DDBJ databases">
        <title>Genome sequence of Aquincola sp. MAHUQ-54.</title>
        <authorList>
            <person name="Huq M.A."/>
        </authorList>
    </citation>
    <scope>NUCLEOTIDE SEQUENCE [LARGE SCALE GENOMIC DNA]</scope>
    <source>
        <strain evidence="10 11">MAHUQ-54</strain>
    </source>
</reference>
<sequence>MKHIVRFALSCLASAGLLFGAAAYATDVSKRPLKVDINVKPNVIFGMDDSGSMDWEILLTAYNGILNWDTTNYTYWSGGKFLTKGSYYMSYLFPVGTGTGGAQYADSNSLGKAVPPSPQFAALRSSSYNPLYYNPSVTYAPWAAAYHDGATQTYGDATPTAAKSHPALSGSLTMNLTANQTADFYYRPGMRKPDDKLATSSSWISTTYYPATYWVVDAGCTAVDSWSSSCIKAPDGTKLRKIEIKSGNTFPSGRSYANELQNFANWWSYYRKRKLMLAGAMGTVLDDLTGMRLGVVGFNRLNDVTMYDADAADSASNRRRVAGAFYTNAADGGTPTSATLNHIGKQYMTNNNVIQYSCQRNNVFLVTDGFANDTYTPPAYDAAKFGSGFPYQTTTASSIADGALAYFTLNLRNGRTTSGAGKPLSDGRVPLTNQNVKNPDTNTNLHMNTYAITLGARGTIWPGITDPFANTFSWPAPVAETATSIDDIWHATINGRGQMYVADNPQQAAINIRNGLTDMINQTGAQSAIAVSTLNLARGDQRAYLGSYTTGSWGGDITANMLNTSTGAVTDVIWSASAQLAARTEARVISSYKAAFTEAAVGAQVSATSTGRAALFNYLRGGRTGEGSTYRARTSVIGAVTGAKPLVSASDKVVYAATGEGMLHAFDTETGKELWAYVPGLVLGGMAQTAARNYYFETLLDGTPSLASLSSSQRILVAGRGAAGAGYYALDVSNPREALNEDSRGKKALWEIGHGGSFTLGQSVGRPLVVKTKTYGWVVLLTQGYNGSNDARGRLYVVDALTGALRTTLTVADGSSGDLGLAQISAASEADGTVAHVYGGDLLGNLWHFDLDKGTAVRMAKFTLGGQAQPITTAPEIVMIKKQRVVLVGTGKLLGASDFNATSTQSFYAVKDDGVEIASDKTRSTLLVRTITTEGSKQTLTGADLDWAKHKGWYFDLPNALQVTADPTVAYGAVAFTGNKTNTADCWAASSLFAFDFSTGKNVGKSEWAMVTLSERDISSQALIFNTDKGSESDDGDDGEPKKDKDCINTHLGNNATNCQEFEPDSGIASRRNAWRQVRQGDR</sequence>
<dbReference type="AlphaFoldDB" id="A0AAW9Q8U3"/>
<feature type="region of interest" description="Disordered" evidence="7">
    <location>
        <begin position="418"/>
        <end position="442"/>
    </location>
</feature>
<dbReference type="SUPFAM" id="SSF50998">
    <property type="entry name" value="Quinoprotein alcohol dehydrogenase-like"/>
    <property type="match status" value="1"/>
</dbReference>
<dbReference type="InterPro" id="IPR008707">
    <property type="entry name" value="B-propeller_PilY1"/>
</dbReference>
<evidence type="ECO:0000256" key="2">
    <source>
        <dbReference type="ARBA" id="ARBA00008387"/>
    </source>
</evidence>
<evidence type="ECO:0000256" key="4">
    <source>
        <dbReference type="ARBA" id="ARBA00022723"/>
    </source>
</evidence>
<keyword evidence="3" id="KW-1029">Fimbrium biogenesis</keyword>
<feature type="compositionally biased region" description="Basic and acidic residues" evidence="7">
    <location>
        <begin position="1039"/>
        <end position="1048"/>
    </location>
</feature>
<dbReference type="Proteomes" id="UP001336250">
    <property type="component" value="Unassembled WGS sequence"/>
</dbReference>
<keyword evidence="11" id="KW-1185">Reference proteome</keyword>
<accession>A0AAW9Q8U3</accession>
<evidence type="ECO:0000313" key="11">
    <source>
        <dbReference type="Proteomes" id="UP001336250"/>
    </source>
</evidence>